<feature type="domain" description="PH" evidence="2">
    <location>
        <begin position="1"/>
        <end position="115"/>
    </location>
</feature>
<dbReference type="EMBL" id="CAHIKZ030002390">
    <property type="protein sequence ID" value="CAE1286186.1"/>
    <property type="molecule type" value="Genomic_DNA"/>
</dbReference>
<organism evidence="3 4">
    <name type="scientific">Acanthosepion pharaonis</name>
    <name type="common">Pharaoh cuttlefish</name>
    <name type="synonym">Sepia pharaonis</name>
    <dbReference type="NCBI Taxonomy" id="158019"/>
    <lineage>
        <taxon>Eukaryota</taxon>
        <taxon>Metazoa</taxon>
        <taxon>Spiralia</taxon>
        <taxon>Lophotrochozoa</taxon>
        <taxon>Mollusca</taxon>
        <taxon>Cephalopoda</taxon>
        <taxon>Coleoidea</taxon>
        <taxon>Decapodiformes</taxon>
        <taxon>Sepiida</taxon>
        <taxon>Sepiina</taxon>
        <taxon>Sepiidae</taxon>
        <taxon>Acanthosepion</taxon>
    </lineage>
</organism>
<protein>
    <submittedName>
        <fullName evidence="3">DOS</fullName>
    </submittedName>
</protein>
<dbReference type="Proteomes" id="UP000597762">
    <property type="component" value="Unassembled WGS sequence"/>
</dbReference>
<sequence>MVKSPPHQDQPKKLATWKLFQPKWKRRFFVLFKPARSLPGQFVLNYYGDDQCRKRKGYIDLDQCEQIIESLDVGEYKFVLSIKTIHKGRERVYFLATDTEEDMTTWVQNLCHACGMKQEENPPDLPQPPRPPMRSDSVRYPQGNSAVTMQPNKYQSSQKTPVNQPDSPYLFISQCRSGDNRRQSVDSVPEEPAPPPPPAKPNLSGEVINDDHYDHPKSPDMNNSEDDGVYKMLPSRNLTWNNGDVTMYDVPPPARNGFSRDRYSSERSSSEMKDVFYDVPPRKMDSLCYDTPRVRTQSADTKTPVRPQRHISNSEAYQNLPFNSKCYSNTSSSPSSTSSLRGYPQRSISHNWKSSTMERESINLGLCLPPPPVCGSRDDQPSHGYVNAPVVGPNSGSLSPDNPDEIYVPMEGPTSEASSSRTGRTGGEKAYTDMTECVGTNESVYTDMSKPGPCIGKDSLWSTQTQADTYSIFGTEKTKSFKKVPSKTDDCTASQISFNSLRTQPKLPRKKQAPLPDGSSSSEDDGESTGGLKKILQMAPPAPGKTDCGELKYLDLRLDDNADTPSGPPPSCEYREIDFVKTNALRNVTNARVLE</sequence>
<dbReference type="PANTHER" id="PTHR45960">
    <property type="entry name" value="GRB2-ASSOCIATED-BINDING PROTEIN"/>
    <property type="match status" value="1"/>
</dbReference>
<dbReference type="GO" id="GO:0007165">
    <property type="term" value="P:signal transduction"/>
    <property type="evidence" value="ECO:0007669"/>
    <property type="project" value="TreeGrafter"/>
</dbReference>
<dbReference type="AlphaFoldDB" id="A0A812CY05"/>
<gene>
    <name evidence="3" type="ORF">SPHA_45860</name>
</gene>
<feature type="region of interest" description="Disordered" evidence="1">
    <location>
        <begin position="295"/>
        <end position="317"/>
    </location>
</feature>
<proteinExistence type="predicted"/>
<dbReference type="OrthoDB" id="67516at2759"/>
<feature type="compositionally biased region" description="Pro residues" evidence="1">
    <location>
        <begin position="191"/>
        <end position="200"/>
    </location>
</feature>
<dbReference type="SUPFAM" id="SSF50729">
    <property type="entry name" value="PH domain-like"/>
    <property type="match status" value="1"/>
</dbReference>
<evidence type="ECO:0000313" key="3">
    <source>
        <dbReference type="EMBL" id="CAE1286186.1"/>
    </source>
</evidence>
<dbReference type="Pfam" id="PF00169">
    <property type="entry name" value="PH"/>
    <property type="match status" value="1"/>
</dbReference>
<dbReference type="InterPro" id="IPR011993">
    <property type="entry name" value="PH-like_dom_sf"/>
</dbReference>
<dbReference type="SMART" id="SM00233">
    <property type="entry name" value="PH"/>
    <property type="match status" value="1"/>
</dbReference>
<evidence type="ECO:0000259" key="2">
    <source>
        <dbReference type="PROSITE" id="PS50003"/>
    </source>
</evidence>
<reference evidence="3" key="1">
    <citation type="submission" date="2021-01" db="EMBL/GenBank/DDBJ databases">
        <authorList>
            <person name="Li R."/>
            <person name="Bekaert M."/>
        </authorList>
    </citation>
    <scope>NUCLEOTIDE SEQUENCE</scope>
    <source>
        <strain evidence="3">Farmed</strain>
    </source>
</reference>
<accession>A0A812CY05</accession>
<feature type="compositionally biased region" description="Pro residues" evidence="1">
    <location>
        <begin position="123"/>
        <end position="132"/>
    </location>
</feature>
<dbReference type="InterPro" id="IPR046355">
    <property type="entry name" value="Gab1-4-like"/>
</dbReference>
<dbReference type="PANTHER" id="PTHR45960:SF2">
    <property type="entry name" value="PROTEIN DAUGHTER OF SEVENLESS"/>
    <property type="match status" value="1"/>
</dbReference>
<dbReference type="GO" id="GO:0005737">
    <property type="term" value="C:cytoplasm"/>
    <property type="evidence" value="ECO:0007669"/>
    <property type="project" value="TreeGrafter"/>
</dbReference>
<name>A0A812CY05_ACAPH</name>
<evidence type="ECO:0000313" key="4">
    <source>
        <dbReference type="Proteomes" id="UP000597762"/>
    </source>
</evidence>
<dbReference type="Gene3D" id="2.30.29.30">
    <property type="entry name" value="Pleckstrin-homology domain (PH domain)/Phosphotyrosine-binding domain (PTB)"/>
    <property type="match status" value="1"/>
</dbReference>
<dbReference type="InterPro" id="IPR001849">
    <property type="entry name" value="PH_domain"/>
</dbReference>
<comment type="caution">
    <text evidence="3">The sequence shown here is derived from an EMBL/GenBank/DDBJ whole genome shotgun (WGS) entry which is preliminary data.</text>
</comment>
<feature type="region of interest" description="Disordered" evidence="1">
    <location>
        <begin position="117"/>
        <end position="225"/>
    </location>
</feature>
<feature type="compositionally biased region" description="Polar residues" evidence="1">
    <location>
        <begin position="142"/>
        <end position="166"/>
    </location>
</feature>
<evidence type="ECO:0000256" key="1">
    <source>
        <dbReference type="SAM" id="MobiDB-lite"/>
    </source>
</evidence>
<feature type="region of interest" description="Disordered" evidence="1">
    <location>
        <begin position="495"/>
        <end position="549"/>
    </location>
</feature>
<keyword evidence="4" id="KW-1185">Reference proteome</keyword>
<feature type="compositionally biased region" description="Basic and acidic residues" evidence="1">
    <location>
        <begin position="209"/>
        <end position="218"/>
    </location>
</feature>
<dbReference type="PROSITE" id="PS50003">
    <property type="entry name" value="PH_DOMAIN"/>
    <property type="match status" value="1"/>
</dbReference>
<dbReference type="GO" id="GO:0035591">
    <property type="term" value="F:signaling adaptor activity"/>
    <property type="evidence" value="ECO:0007669"/>
    <property type="project" value="TreeGrafter"/>
</dbReference>